<evidence type="ECO:0000313" key="6">
    <source>
        <dbReference type="Proteomes" id="UP000185809"/>
    </source>
</evidence>
<dbReference type="GO" id="GO:0005737">
    <property type="term" value="C:cytoplasm"/>
    <property type="evidence" value="ECO:0007669"/>
    <property type="project" value="UniProtKB-ARBA"/>
</dbReference>
<dbReference type="Gene3D" id="3.30.1320.10">
    <property type="match status" value="1"/>
</dbReference>
<feature type="region of interest" description="Disordered" evidence="4">
    <location>
        <begin position="91"/>
        <end position="116"/>
    </location>
</feature>
<proteinExistence type="inferred from homology"/>
<dbReference type="AlphaFoldDB" id="A0A1F6X170"/>
<comment type="caution">
    <text evidence="5">The sequence shown here is derived from an EMBL/GenBank/DDBJ whole genome shotgun (WGS) entry which is preliminary data.</text>
</comment>
<dbReference type="HAMAP" id="MF_00385">
    <property type="entry name" value="Ribosomal_bS16"/>
    <property type="match status" value="1"/>
</dbReference>
<dbReference type="NCBIfam" id="TIGR00002">
    <property type="entry name" value="S16"/>
    <property type="match status" value="1"/>
</dbReference>
<keyword evidence="2 3" id="KW-0687">Ribonucleoprotein</keyword>
<dbReference type="Proteomes" id="UP000185809">
    <property type="component" value="Unassembled WGS sequence"/>
</dbReference>
<dbReference type="EMBL" id="MFUP01000008">
    <property type="protein sequence ID" value="OGI87775.1"/>
    <property type="molecule type" value="Genomic_DNA"/>
</dbReference>
<evidence type="ECO:0000256" key="1">
    <source>
        <dbReference type="ARBA" id="ARBA00022980"/>
    </source>
</evidence>
<keyword evidence="1 3" id="KW-0689">Ribosomal protein</keyword>
<protein>
    <recommendedName>
        <fullName evidence="3">Small ribosomal subunit protein bS16</fullName>
    </recommendedName>
</protein>
<evidence type="ECO:0000256" key="2">
    <source>
        <dbReference type="ARBA" id="ARBA00023274"/>
    </source>
</evidence>
<dbReference type="GO" id="GO:0015935">
    <property type="term" value="C:small ribosomal subunit"/>
    <property type="evidence" value="ECO:0007669"/>
    <property type="project" value="TreeGrafter"/>
</dbReference>
<dbReference type="InterPro" id="IPR000307">
    <property type="entry name" value="Ribosomal_bS16"/>
</dbReference>
<organism evidence="5 6">
    <name type="scientific">Candidatus Nomurabacteria bacterium RIFCSPLOWO2_01_FULL_33_24</name>
    <dbReference type="NCBI Taxonomy" id="1801765"/>
    <lineage>
        <taxon>Bacteria</taxon>
        <taxon>Candidatus Nomuraibacteriota</taxon>
    </lineage>
</organism>
<accession>A0A1F6X170</accession>
<name>A0A1F6X170_9BACT</name>
<dbReference type="PANTHER" id="PTHR12919">
    <property type="entry name" value="30S RIBOSOMAL PROTEIN S16"/>
    <property type="match status" value="1"/>
</dbReference>
<dbReference type="PANTHER" id="PTHR12919:SF20">
    <property type="entry name" value="SMALL RIBOSOMAL SUBUNIT PROTEIN BS16M"/>
    <property type="match status" value="1"/>
</dbReference>
<reference evidence="5 6" key="1">
    <citation type="journal article" date="2016" name="Nat. Commun.">
        <title>Thousands of microbial genomes shed light on interconnected biogeochemical processes in an aquifer system.</title>
        <authorList>
            <person name="Anantharaman K."/>
            <person name="Brown C.T."/>
            <person name="Hug L.A."/>
            <person name="Sharon I."/>
            <person name="Castelle C.J."/>
            <person name="Probst A.J."/>
            <person name="Thomas B.C."/>
            <person name="Singh A."/>
            <person name="Wilkins M.J."/>
            <person name="Karaoz U."/>
            <person name="Brodie E.L."/>
            <person name="Williams K.H."/>
            <person name="Hubbard S.S."/>
            <person name="Banfield J.F."/>
        </authorList>
    </citation>
    <scope>NUCLEOTIDE SEQUENCE [LARGE SCALE GENOMIC DNA]</scope>
</reference>
<evidence type="ECO:0000256" key="4">
    <source>
        <dbReference type="SAM" id="MobiDB-lite"/>
    </source>
</evidence>
<comment type="similarity">
    <text evidence="3">Belongs to the bacterial ribosomal protein bS16 family.</text>
</comment>
<dbReference type="InterPro" id="IPR023803">
    <property type="entry name" value="Ribosomal_bS16_dom_sf"/>
</dbReference>
<dbReference type="Pfam" id="PF00886">
    <property type="entry name" value="Ribosomal_S16"/>
    <property type="match status" value="1"/>
</dbReference>
<sequence>MLKIRLQRIGKINQAHFRVVVADSKIGPKSGKFLEILGFYNPKTKDLNLKEDRIKHWMSHGAQVSDTVHNFLIDKKIIQGKKINVLPRKSSTLKKKEIKAGPKVETPAPKGAEKNK</sequence>
<dbReference type="GO" id="GO:0006412">
    <property type="term" value="P:translation"/>
    <property type="evidence" value="ECO:0007669"/>
    <property type="project" value="UniProtKB-UniRule"/>
</dbReference>
<evidence type="ECO:0000256" key="3">
    <source>
        <dbReference type="HAMAP-Rule" id="MF_00385"/>
    </source>
</evidence>
<gene>
    <name evidence="3" type="primary">rpsP</name>
    <name evidence="5" type="ORF">A2995_00655</name>
</gene>
<evidence type="ECO:0000313" key="5">
    <source>
        <dbReference type="EMBL" id="OGI87775.1"/>
    </source>
</evidence>
<dbReference type="SUPFAM" id="SSF54565">
    <property type="entry name" value="Ribosomal protein S16"/>
    <property type="match status" value="1"/>
</dbReference>
<dbReference type="GO" id="GO:0003735">
    <property type="term" value="F:structural constituent of ribosome"/>
    <property type="evidence" value="ECO:0007669"/>
    <property type="project" value="InterPro"/>
</dbReference>